<organism evidence="1">
    <name type="scientific">mine drainage metagenome</name>
    <dbReference type="NCBI Taxonomy" id="410659"/>
    <lineage>
        <taxon>unclassified sequences</taxon>
        <taxon>metagenomes</taxon>
        <taxon>ecological metagenomes</taxon>
    </lineage>
</organism>
<dbReference type="AlphaFoldDB" id="A0A1J5NW80"/>
<accession>A0A1J5NW80</accession>
<dbReference type="EMBL" id="MLJW01009407">
    <property type="protein sequence ID" value="OIQ62994.1"/>
    <property type="molecule type" value="Genomic_DNA"/>
</dbReference>
<sequence length="33" mass="3362">MSGQVSRTIMISPGSDMIMASGFKAITGAMLAT</sequence>
<name>A0A1J5NW80_9ZZZZ</name>
<reference evidence="1" key="1">
    <citation type="submission" date="2016-10" db="EMBL/GenBank/DDBJ databases">
        <title>Sequence of Gallionella enrichment culture.</title>
        <authorList>
            <person name="Poehlein A."/>
            <person name="Muehling M."/>
            <person name="Daniel R."/>
        </authorList>
    </citation>
    <scope>NUCLEOTIDE SEQUENCE</scope>
</reference>
<comment type="caution">
    <text evidence="1">The sequence shown here is derived from an EMBL/GenBank/DDBJ whole genome shotgun (WGS) entry which is preliminary data.</text>
</comment>
<proteinExistence type="predicted"/>
<protein>
    <submittedName>
        <fullName evidence="1">Uncharacterized protein</fullName>
    </submittedName>
</protein>
<evidence type="ECO:0000313" key="1">
    <source>
        <dbReference type="EMBL" id="OIQ62994.1"/>
    </source>
</evidence>
<gene>
    <name evidence="1" type="ORF">GALL_554690</name>
</gene>